<reference evidence="6 7" key="1">
    <citation type="journal article" date="2020" name="IScience">
        <title>Genome Sequencing of the Endangered Kingdonia uniflora (Circaeasteraceae, Ranunculales) Reveals Potential Mechanisms of Evolutionary Specialization.</title>
        <authorList>
            <person name="Sun Y."/>
            <person name="Deng T."/>
            <person name="Zhang A."/>
            <person name="Moore M.J."/>
            <person name="Landis J.B."/>
            <person name="Lin N."/>
            <person name="Zhang H."/>
            <person name="Zhang X."/>
            <person name="Huang J."/>
            <person name="Zhang X."/>
            <person name="Sun H."/>
            <person name="Wang H."/>
        </authorList>
    </citation>
    <scope>NUCLEOTIDE SEQUENCE [LARGE SCALE GENOMIC DNA]</scope>
    <source>
        <strain evidence="6">TB1705</strain>
        <tissue evidence="6">Leaf</tissue>
    </source>
</reference>
<evidence type="ECO:0000313" key="7">
    <source>
        <dbReference type="Proteomes" id="UP000541444"/>
    </source>
</evidence>
<dbReference type="InterPro" id="IPR008470">
    <property type="entry name" value="Uncharacterised_Ycf33"/>
</dbReference>
<sequence>MMKTFTLRSQFHFTRHINLTTPTPTPTPKTLHFLPISYSKYPTKSSPYPKKSTTYQPLILKPSPNAQKPPNQEFHLVSSNGLPRVLVLGAVSLGFAMFVAGLEDHKALALDPEGPLMEEFWDNMRRYGLYVLTVSTGVIYTISQPILELLKNPITAILIIVVLGGSFYIVSQVLSAMVGVSEFAYEYGY</sequence>
<feature type="transmembrane region" description="Helical" evidence="5">
    <location>
        <begin position="85"/>
        <end position="102"/>
    </location>
</feature>
<protein>
    <recommendedName>
        <fullName evidence="3">Uncharacterized protein ycf33</fullName>
    </recommendedName>
</protein>
<dbReference type="Pfam" id="PF05421">
    <property type="entry name" value="DUF751"/>
    <property type="match status" value="1"/>
</dbReference>
<evidence type="ECO:0000256" key="5">
    <source>
        <dbReference type="SAM" id="Phobius"/>
    </source>
</evidence>
<comment type="caution">
    <text evidence="6">The sequence shown here is derived from an EMBL/GenBank/DDBJ whole genome shotgun (WGS) entry which is preliminary data.</text>
</comment>
<dbReference type="AlphaFoldDB" id="A0A7J7LQX8"/>
<comment type="subcellular location">
    <subcellularLocation>
        <location evidence="1">Plastid</location>
    </subcellularLocation>
</comment>
<keyword evidence="4" id="KW-0934">Plastid</keyword>
<dbReference type="EMBL" id="JACGCM010002086">
    <property type="protein sequence ID" value="KAF6145056.1"/>
    <property type="molecule type" value="Genomic_DNA"/>
</dbReference>
<feature type="transmembrane region" description="Helical" evidence="5">
    <location>
        <begin position="154"/>
        <end position="180"/>
    </location>
</feature>
<dbReference type="Proteomes" id="UP000541444">
    <property type="component" value="Unassembled WGS sequence"/>
</dbReference>
<keyword evidence="5" id="KW-1133">Transmembrane helix</keyword>
<accession>A0A7J7LQX8</accession>
<name>A0A7J7LQX8_9MAGN</name>
<keyword evidence="5" id="KW-0812">Transmembrane</keyword>
<gene>
    <name evidence="6" type="ORF">GIB67_013407</name>
</gene>
<comment type="similarity">
    <text evidence="2">Belongs to the ycf33 family.</text>
</comment>
<keyword evidence="7" id="KW-1185">Reference proteome</keyword>
<feature type="transmembrane region" description="Helical" evidence="5">
    <location>
        <begin position="127"/>
        <end position="147"/>
    </location>
</feature>
<evidence type="ECO:0000256" key="3">
    <source>
        <dbReference type="ARBA" id="ARBA00021584"/>
    </source>
</evidence>
<evidence type="ECO:0000256" key="4">
    <source>
        <dbReference type="ARBA" id="ARBA00022640"/>
    </source>
</evidence>
<dbReference type="GO" id="GO:0009536">
    <property type="term" value="C:plastid"/>
    <property type="evidence" value="ECO:0007669"/>
    <property type="project" value="UniProtKB-SubCell"/>
</dbReference>
<dbReference type="PANTHER" id="PTHR36049:SF3">
    <property type="match status" value="1"/>
</dbReference>
<evidence type="ECO:0000256" key="2">
    <source>
        <dbReference type="ARBA" id="ARBA00010985"/>
    </source>
</evidence>
<proteinExistence type="inferred from homology"/>
<keyword evidence="5" id="KW-0472">Membrane</keyword>
<dbReference type="OrthoDB" id="1900844at2759"/>
<evidence type="ECO:0000256" key="1">
    <source>
        <dbReference type="ARBA" id="ARBA00004474"/>
    </source>
</evidence>
<evidence type="ECO:0000313" key="6">
    <source>
        <dbReference type="EMBL" id="KAF6145056.1"/>
    </source>
</evidence>
<organism evidence="6 7">
    <name type="scientific">Kingdonia uniflora</name>
    <dbReference type="NCBI Taxonomy" id="39325"/>
    <lineage>
        <taxon>Eukaryota</taxon>
        <taxon>Viridiplantae</taxon>
        <taxon>Streptophyta</taxon>
        <taxon>Embryophyta</taxon>
        <taxon>Tracheophyta</taxon>
        <taxon>Spermatophyta</taxon>
        <taxon>Magnoliopsida</taxon>
        <taxon>Ranunculales</taxon>
        <taxon>Circaeasteraceae</taxon>
        <taxon>Kingdonia</taxon>
    </lineage>
</organism>
<dbReference type="PANTHER" id="PTHR36049">
    <property type="entry name" value="TRANSMEMBRANE PROTEIN"/>
    <property type="match status" value="1"/>
</dbReference>